<feature type="signal peptide" evidence="2">
    <location>
        <begin position="1"/>
        <end position="22"/>
    </location>
</feature>
<keyword evidence="6" id="KW-1185">Reference proteome</keyword>
<dbReference type="KEGG" id="gtt:GUITHDRAFT_99792"/>
<dbReference type="Pfam" id="PF19745">
    <property type="entry name" value="FUT8_N_cat"/>
    <property type="match status" value="1"/>
</dbReference>
<dbReference type="OrthoDB" id="2014825at2759"/>
<dbReference type="InterPro" id="IPR000742">
    <property type="entry name" value="EGF"/>
</dbReference>
<protein>
    <recommendedName>
        <fullName evidence="3">EGF-like domain-containing protein</fullName>
    </recommendedName>
</protein>
<evidence type="ECO:0000256" key="2">
    <source>
        <dbReference type="SAM" id="SignalP"/>
    </source>
</evidence>
<accession>L1K1K7</accession>
<name>L1K1K7_GUITC</name>
<dbReference type="PROSITE" id="PS00022">
    <property type="entry name" value="EGF_1"/>
    <property type="match status" value="1"/>
</dbReference>
<dbReference type="GO" id="GO:0046921">
    <property type="term" value="F:alpha-(1-&gt;6)-fucosyltransferase activity"/>
    <property type="evidence" value="ECO:0007669"/>
    <property type="project" value="TreeGrafter"/>
</dbReference>
<dbReference type="HOGENOM" id="CLU_427936_0_0_1"/>
<dbReference type="Proteomes" id="UP000011087">
    <property type="component" value="Unassembled WGS sequence"/>
</dbReference>
<comment type="caution">
    <text evidence="1">Lacks conserved residue(s) required for the propagation of feature annotation.</text>
</comment>
<dbReference type="GO" id="GO:0006487">
    <property type="term" value="P:protein N-linked glycosylation"/>
    <property type="evidence" value="ECO:0007669"/>
    <property type="project" value="TreeGrafter"/>
</dbReference>
<dbReference type="EnsemblProtists" id="EKX54315">
    <property type="protein sequence ID" value="EKX54315"/>
    <property type="gene ID" value="GUITHDRAFT_99792"/>
</dbReference>
<reference evidence="5" key="3">
    <citation type="submission" date="2015-06" db="UniProtKB">
        <authorList>
            <consortium name="EnsemblProtists"/>
        </authorList>
    </citation>
    <scope>IDENTIFICATION</scope>
</reference>
<reference evidence="4 6" key="1">
    <citation type="journal article" date="2012" name="Nature">
        <title>Algal genomes reveal evolutionary mosaicism and the fate of nucleomorphs.</title>
        <authorList>
            <consortium name="DOE Joint Genome Institute"/>
            <person name="Curtis B.A."/>
            <person name="Tanifuji G."/>
            <person name="Burki F."/>
            <person name="Gruber A."/>
            <person name="Irimia M."/>
            <person name="Maruyama S."/>
            <person name="Arias M.C."/>
            <person name="Ball S.G."/>
            <person name="Gile G.H."/>
            <person name="Hirakawa Y."/>
            <person name="Hopkins J.F."/>
            <person name="Kuo A."/>
            <person name="Rensing S.A."/>
            <person name="Schmutz J."/>
            <person name="Symeonidi A."/>
            <person name="Elias M."/>
            <person name="Eveleigh R.J."/>
            <person name="Herman E.K."/>
            <person name="Klute M.J."/>
            <person name="Nakayama T."/>
            <person name="Obornik M."/>
            <person name="Reyes-Prieto A."/>
            <person name="Armbrust E.V."/>
            <person name="Aves S.J."/>
            <person name="Beiko R.G."/>
            <person name="Coutinho P."/>
            <person name="Dacks J.B."/>
            <person name="Durnford D.G."/>
            <person name="Fast N.M."/>
            <person name="Green B.R."/>
            <person name="Grisdale C.J."/>
            <person name="Hempel F."/>
            <person name="Henrissat B."/>
            <person name="Hoppner M.P."/>
            <person name="Ishida K."/>
            <person name="Kim E."/>
            <person name="Koreny L."/>
            <person name="Kroth P.G."/>
            <person name="Liu Y."/>
            <person name="Malik S.B."/>
            <person name="Maier U.G."/>
            <person name="McRose D."/>
            <person name="Mock T."/>
            <person name="Neilson J.A."/>
            <person name="Onodera N.T."/>
            <person name="Poole A.M."/>
            <person name="Pritham E.J."/>
            <person name="Richards T.A."/>
            <person name="Rocap G."/>
            <person name="Roy S.W."/>
            <person name="Sarai C."/>
            <person name="Schaack S."/>
            <person name="Shirato S."/>
            <person name="Slamovits C.H."/>
            <person name="Spencer D.F."/>
            <person name="Suzuki S."/>
            <person name="Worden A.Z."/>
            <person name="Zauner S."/>
            <person name="Barry K."/>
            <person name="Bell C."/>
            <person name="Bharti A.K."/>
            <person name="Crow J.A."/>
            <person name="Grimwood J."/>
            <person name="Kramer R."/>
            <person name="Lindquist E."/>
            <person name="Lucas S."/>
            <person name="Salamov A."/>
            <person name="McFadden G.I."/>
            <person name="Lane C.E."/>
            <person name="Keeling P.J."/>
            <person name="Gray M.W."/>
            <person name="Grigoriev I.V."/>
            <person name="Archibald J.M."/>
        </authorList>
    </citation>
    <scope>NUCLEOTIDE SEQUENCE</scope>
    <source>
        <strain evidence="4 6">CCMP2712</strain>
    </source>
</reference>
<keyword evidence="1" id="KW-0245">EGF-like domain</keyword>
<dbReference type="PaxDb" id="55529-EKX54315"/>
<dbReference type="RefSeq" id="XP_005841295.1">
    <property type="nucleotide sequence ID" value="XM_005841238.1"/>
</dbReference>
<dbReference type="GeneID" id="17311370"/>
<gene>
    <name evidence="4" type="ORF">GUITHDRAFT_99792</name>
</gene>
<evidence type="ECO:0000313" key="6">
    <source>
        <dbReference type="Proteomes" id="UP000011087"/>
    </source>
</evidence>
<reference evidence="6" key="2">
    <citation type="submission" date="2012-11" db="EMBL/GenBank/DDBJ databases">
        <authorList>
            <person name="Kuo A."/>
            <person name="Curtis B.A."/>
            <person name="Tanifuji G."/>
            <person name="Burki F."/>
            <person name="Gruber A."/>
            <person name="Irimia M."/>
            <person name="Maruyama S."/>
            <person name="Arias M.C."/>
            <person name="Ball S.G."/>
            <person name="Gile G.H."/>
            <person name="Hirakawa Y."/>
            <person name="Hopkins J.F."/>
            <person name="Rensing S.A."/>
            <person name="Schmutz J."/>
            <person name="Symeonidi A."/>
            <person name="Elias M."/>
            <person name="Eveleigh R.J."/>
            <person name="Herman E.K."/>
            <person name="Klute M.J."/>
            <person name="Nakayama T."/>
            <person name="Obornik M."/>
            <person name="Reyes-Prieto A."/>
            <person name="Armbrust E.V."/>
            <person name="Aves S.J."/>
            <person name="Beiko R.G."/>
            <person name="Coutinho P."/>
            <person name="Dacks J.B."/>
            <person name="Durnford D.G."/>
            <person name="Fast N.M."/>
            <person name="Green B.R."/>
            <person name="Grisdale C."/>
            <person name="Hempe F."/>
            <person name="Henrissat B."/>
            <person name="Hoppner M.P."/>
            <person name="Ishida K.-I."/>
            <person name="Kim E."/>
            <person name="Koreny L."/>
            <person name="Kroth P.G."/>
            <person name="Liu Y."/>
            <person name="Malik S.-B."/>
            <person name="Maier U.G."/>
            <person name="McRose D."/>
            <person name="Mock T."/>
            <person name="Neilson J.A."/>
            <person name="Onodera N.T."/>
            <person name="Poole A.M."/>
            <person name="Pritham E.J."/>
            <person name="Richards T.A."/>
            <person name="Rocap G."/>
            <person name="Roy S.W."/>
            <person name="Sarai C."/>
            <person name="Schaack S."/>
            <person name="Shirato S."/>
            <person name="Slamovits C.H."/>
            <person name="Spencer D.F."/>
            <person name="Suzuki S."/>
            <person name="Worden A.Z."/>
            <person name="Zauner S."/>
            <person name="Barry K."/>
            <person name="Bell C."/>
            <person name="Bharti A.K."/>
            <person name="Crow J.A."/>
            <person name="Grimwood J."/>
            <person name="Kramer R."/>
            <person name="Lindquist E."/>
            <person name="Lucas S."/>
            <person name="Salamov A."/>
            <person name="McFadden G.I."/>
            <person name="Lane C.E."/>
            <person name="Keeling P.J."/>
            <person name="Gray M.W."/>
            <person name="Grigoriev I.V."/>
            <person name="Archibald J.M."/>
        </authorList>
    </citation>
    <scope>NUCLEOTIDE SEQUENCE</scope>
    <source>
        <strain evidence="6">CCMP2712</strain>
    </source>
</reference>
<dbReference type="AlphaFoldDB" id="L1K1K7"/>
<dbReference type="PANTHER" id="PTHR13132">
    <property type="entry name" value="ALPHA- 1,6 -FUCOSYLTRANSFERASE"/>
    <property type="match status" value="1"/>
</dbReference>
<dbReference type="eggNOG" id="KOG3705">
    <property type="taxonomic scope" value="Eukaryota"/>
</dbReference>
<evidence type="ECO:0000313" key="4">
    <source>
        <dbReference type="EMBL" id="EKX54315.1"/>
    </source>
</evidence>
<dbReference type="PROSITE" id="PS50026">
    <property type="entry name" value="EGF_3"/>
    <property type="match status" value="1"/>
</dbReference>
<dbReference type="PANTHER" id="PTHR13132:SF29">
    <property type="entry name" value="ALPHA-(1,6)-FUCOSYLTRANSFERASE"/>
    <property type="match status" value="1"/>
</dbReference>
<sequence length="640" mass="72372">MGRLMRSDRLVLALLGLALCFGAEYDRDDNGSRVEKSRQDEADQEPECMFMLLSPELDVVYEGRIPSFEIQVSPACPCPSNGEHEIAIWISRESNKRHLNVVTNMSCTFLQEDFGLIDLIDIKDGHWEGGVTFNTLWGMHQPVRFDFVSPFNPQIDVLLPTPGYVYGAGVDPVIVLHIHDITDPHEPLLGILVRITVNGVEGAITRNPGRDKYIHLRESAEGEYFPDGRYDIQLQVLDLLYRPRGEPVSLDVVIDRSKPPASKSDRVLHDCPAPADISRCPNCSSHGTCRGDIVCECDADWIGDTCQHHMLTHTHFLPDLDKEDTATRCHRRSRWVNSTRRIAAAIQQQQNPPSCSDEHVQYLTDMNRHPLAVGHGLRWEALMLGESLKNKSIYLPGPTWSLFSYHKCAGLGLWCHLEHPTTCKAANMSSVREIASQVLVTHVTRRWDFAEGFHDVGMFNWFSTLMGLTVRPRSLLHSELNHMKNVIGFKHPIIGVHIRYGDGCLPNQLHRPPCEPVETYVEEIMRMVMKYEVSTVFLATDSAQALEQLKSNFDFETLHAPVDRSLFDSRWWIDHRAAFGVVDPMQVGESALMDLLLLSECDYFIGTFSSHFSLAAFELSTFKKGYVPPYVSYICILSSA</sequence>
<keyword evidence="1" id="KW-1015">Disulfide bond</keyword>
<keyword evidence="2" id="KW-0732">Signal</keyword>
<proteinExistence type="predicted"/>
<organism evidence="4">
    <name type="scientific">Guillardia theta (strain CCMP2712)</name>
    <name type="common">Cryptophyte</name>
    <dbReference type="NCBI Taxonomy" id="905079"/>
    <lineage>
        <taxon>Eukaryota</taxon>
        <taxon>Cryptophyceae</taxon>
        <taxon>Pyrenomonadales</taxon>
        <taxon>Geminigeraceae</taxon>
        <taxon>Guillardia</taxon>
    </lineage>
</organism>
<dbReference type="EMBL" id="JH992967">
    <property type="protein sequence ID" value="EKX54315.1"/>
    <property type="molecule type" value="Genomic_DNA"/>
</dbReference>
<dbReference type="InterPro" id="IPR045573">
    <property type="entry name" value="Fut8_N_cat"/>
</dbReference>
<evidence type="ECO:0000313" key="5">
    <source>
        <dbReference type="EnsemblProtists" id="EKX54315"/>
    </source>
</evidence>
<evidence type="ECO:0000259" key="3">
    <source>
        <dbReference type="PROSITE" id="PS50026"/>
    </source>
</evidence>
<feature type="disulfide bond" evidence="1">
    <location>
        <begin position="297"/>
        <end position="306"/>
    </location>
</feature>
<dbReference type="Gene3D" id="3.40.50.11350">
    <property type="match status" value="1"/>
</dbReference>
<evidence type="ECO:0000256" key="1">
    <source>
        <dbReference type="PROSITE-ProRule" id="PRU00076"/>
    </source>
</evidence>
<feature type="domain" description="EGF-like" evidence="3">
    <location>
        <begin position="276"/>
        <end position="307"/>
    </location>
</feature>
<feature type="chain" id="PRO_5008772211" description="EGF-like domain-containing protein" evidence="2">
    <location>
        <begin position="23"/>
        <end position="640"/>
    </location>
</feature>